<dbReference type="AlphaFoldDB" id="A0A3M2SHG9"/>
<dbReference type="InterPro" id="IPR059095">
    <property type="entry name" value="Znf_C2H2_17_2nd"/>
</dbReference>
<feature type="domain" description="C2H2-type" evidence="2">
    <location>
        <begin position="531"/>
        <end position="557"/>
    </location>
</feature>
<dbReference type="OrthoDB" id="20872at2759"/>
<dbReference type="STRING" id="2010991.A0A3M2SHG9"/>
<feature type="compositionally biased region" description="Polar residues" evidence="1">
    <location>
        <begin position="106"/>
        <end position="126"/>
    </location>
</feature>
<name>A0A3M2SHG9_9HYPO</name>
<reference evidence="3 4" key="1">
    <citation type="submission" date="2017-06" db="EMBL/GenBank/DDBJ databases">
        <title>Comparative genomic analysis of Ambrosia Fusariam Clade fungi.</title>
        <authorList>
            <person name="Stajich J.E."/>
            <person name="Carrillo J."/>
            <person name="Kijimoto T."/>
            <person name="Eskalen A."/>
            <person name="O'Donnell K."/>
            <person name="Kasson M."/>
        </authorList>
    </citation>
    <scope>NUCLEOTIDE SEQUENCE [LARGE SCALE GENOMIC DNA]</scope>
    <source>
        <strain evidence="3">UCR3666</strain>
    </source>
</reference>
<feature type="domain" description="C2H2-type" evidence="2">
    <location>
        <begin position="311"/>
        <end position="339"/>
    </location>
</feature>
<feature type="region of interest" description="Disordered" evidence="1">
    <location>
        <begin position="379"/>
        <end position="423"/>
    </location>
</feature>
<dbReference type="PANTHER" id="PTHR35391:SF7">
    <property type="entry name" value="C2H2-TYPE DOMAIN-CONTAINING PROTEIN"/>
    <property type="match status" value="1"/>
</dbReference>
<proteinExistence type="predicted"/>
<accession>A0A3M2SHG9</accession>
<feature type="region of interest" description="Disordered" evidence="1">
    <location>
        <begin position="98"/>
        <end position="127"/>
    </location>
</feature>
<dbReference type="Gene3D" id="3.30.160.60">
    <property type="entry name" value="Classic Zinc Finger"/>
    <property type="match status" value="1"/>
</dbReference>
<dbReference type="SMART" id="SM00355">
    <property type="entry name" value="ZnF_C2H2"/>
    <property type="match status" value="4"/>
</dbReference>
<sequence>MDFSKSAVRCYDRALGAFILWADGYEVLQGGLDQVVADSWTLRRLILRFLSDISRSLAEGFMPTLGLSDEYSAQVSSLRTASYEAQALLQEGYKMNSGVETEAGPDSTSDAESVTSDDSNQGSTISDSRDFDELLADLKTDIQCLCDLGPLIESPYVERPRQPEDTAPVSLQITWQAYQPYGDRILQRFPQAQTDLVERLAKANLDRFRKIQEEKRDNLIKQQQHDEAASRISGSIKYRDSALGTSLATGSIYAETLMAYGQSEDLTVRVPPLPEGAKSGVPFECLACGRSVSIRSNSAWKKHLWRDLRPWICHDSACDFGNEPFASREDWIQHLEFDHDFQPEWSSFECPLCHEETGEGKTVIVHHLARHMEEISLAALPSGYDSENDLEGSEDENKDENNDDDDDGDEYRGEDGHGNGEIVQGKVSEGSQMLDSLADAFFTHDPTDEESVNLEDLWFPVNQPRNSPVNQPSPVDTVGISTRDHDLYTKAAPHEDGLYHCPWEGQPCCNHQPQKLKANYEKCVDSHLKPYRCKVVSCEGLRFSSVACLLRHEREAHGMHKSTGDLLCVYEGCERAAPGNGFRRRWNLRDHLKRIHNDF</sequence>
<evidence type="ECO:0000313" key="3">
    <source>
        <dbReference type="EMBL" id="RMJ16999.1"/>
    </source>
</evidence>
<dbReference type="InterPro" id="IPR013087">
    <property type="entry name" value="Znf_C2H2_type"/>
</dbReference>
<feature type="domain" description="C2H2-type" evidence="2">
    <location>
        <begin position="348"/>
        <end position="371"/>
    </location>
</feature>
<evidence type="ECO:0000313" key="4">
    <source>
        <dbReference type="Proteomes" id="UP000277212"/>
    </source>
</evidence>
<keyword evidence="4" id="KW-1185">Reference proteome</keyword>
<dbReference type="Pfam" id="PF26176">
    <property type="entry name" value="zf_C2H2_17_2"/>
    <property type="match status" value="1"/>
</dbReference>
<dbReference type="EMBL" id="NKUJ01000039">
    <property type="protein sequence ID" value="RMJ16999.1"/>
    <property type="molecule type" value="Genomic_DNA"/>
</dbReference>
<organism evidence="3 4">
    <name type="scientific">Fusarium kuroshium</name>
    <dbReference type="NCBI Taxonomy" id="2010991"/>
    <lineage>
        <taxon>Eukaryota</taxon>
        <taxon>Fungi</taxon>
        <taxon>Dikarya</taxon>
        <taxon>Ascomycota</taxon>
        <taxon>Pezizomycotina</taxon>
        <taxon>Sordariomycetes</taxon>
        <taxon>Hypocreomycetidae</taxon>
        <taxon>Hypocreales</taxon>
        <taxon>Nectriaceae</taxon>
        <taxon>Fusarium</taxon>
        <taxon>Fusarium solani species complex</taxon>
    </lineage>
</organism>
<feature type="compositionally biased region" description="Acidic residues" evidence="1">
    <location>
        <begin position="386"/>
        <end position="409"/>
    </location>
</feature>
<protein>
    <recommendedName>
        <fullName evidence="2">C2H2-type domain-containing protein</fullName>
    </recommendedName>
</protein>
<dbReference type="InterPro" id="IPR059009">
    <property type="entry name" value="Znf_C2H2_17_1st"/>
</dbReference>
<dbReference type="Pfam" id="PF26082">
    <property type="entry name" value="zf-C2H2_AcuF"/>
    <property type="match status" value="1"/>
</dbReference>
<dbReference type="Pfam" id="PF26177">
    <property type="entry name" value="zf_C2H2_17_1st"/>
    <property type="match status" value="1"/>
</dbReference>
<evidence type="ECO:0000256" key="1">
    <source>
        <dbReference type="SAM" id="MobiDB-lite"/>
    </source>
</evidence>
<comment type="caution">
    <text evidence="3">The sequence shown here is derived from an EMBL/GenBank/DDBJ whole genome shotgun (WGS) entry which is preliminary data.</text>
</comment>
<dbReference type="Proteomes" id="UP000277212">
    <property type="component" value="Unassembled WGS sequence"/>
</dbReference>
<dbReference type="PANTHER" id="PTHR35391">
    <property type="entry name" value="C2H2-TYPE DOMAIN-CONTAINING PROTEIN-RELATED"/>
    <property type="match status" value="1"/>
</dbReference>
<dbReference type="InterPro" id="IPR058925">
    <property type="entry name" value="zf-C2H2_AcuF"/>
</dbReference>
<feature type="domain" description="C2H2-type" evidence="2">
    <location>
        <begin position="566"/>
        <end position="596"/>
    </location>
</feature>
<evidence type="ECO:0000259" key="2">
    <source>
        <dbReference type="SMART" id="SM00355"/>
    </source>
</evidence>
<gene>
    <name evidence="3" type="ORF">CDV36_003364</name>
</gene>